<dbReference type="STRING" id="690567.2561"/>
<organism evidence="7 8">
    <name type="scientific">Syntrophomonas zehnderi OL-4</name>
    <dbReference type="NCBI Taxonomy" id="690567"/>
    <lineage>
        <taxon>Bacteria</taxon>
        <taxon>Bacillati</taxon>
        <taxon>Bacillota</taxon>
        <taxon>Clostridia</taxon>
        <taxon>Eubacteriales</taxon>
        <taxon>Syntrophomonadaceae</taxon>
        <taxon>Syntrophomonas</taxon>
    </lineage>
</organism>
<evidence type="ECO:0000256" key="3">
    <source>
        <dbReference type="ARBA" id="ARBA00022692"/>
    </source>
</evidence>
<dbReference type="Proteomes" id="UP000045545">
    <property type="component" value="Unassembled WGS sequence"/>
</dbReference>
<comment type="similarity">
    <text evidence="2">Belongs to the acetate uptake transporter (AceTr) (TC 2.A.96) family.</text>
</comment>
<dbReference type="PANTHER" id="PTHR30178:SF3">
    <property type="entry name" value="SUCCINATE-ACETATE_PROTON SYMPORTER SATP"/>
    <property type="match status" value="1"/>
</dbReference>
<proteinExistence type="inferred from homology"/>
<comment type="subcellular location">
    <subcellularLocation>
        <location evidence="1">Membrane</location>
        <topology evidence="1">Multi-pass membrane protein</topology>
    </subcellularLocation>
</comment>
<evidence type="ECO:0000256" key="2">
    <source>
        <dbReference type="ARBA" id="ARBA00005587"/>
    </source>
</evidence>
<feature type="transmembrane region" description="Helical" evidence="6">
    <location>
        <begin position="144"/>
        <end position="164"/>
    </location>
</feature>
<dbReference type="NCBIfam" id="NF038013">
    <property type="entry name" value="AceTr_1"/>
    <property type="match status" value="1"/>
</dbReference>
<feature type="transmembrane region" description="Helical" evidence="6">
    <location>
        <begin position="120"/>
        <end position="137"/>
    </location>
</feature>
<feature type="transmembrane region" description="Helical" evidence="6">
    <location>
        <begin position="52"/>
        <end position="72"/>
    </location>
</feature>
<evidence type="ECO:0000256" key="4">
    <source>
        <dbReference type="ARBA" id="ARBA00022989"/>
    </source>
</evidence>
<dbReference type="InterPro" id="IPR047623">
    <property type="entry name" value="SatP"/>
</dbReference>
<dbReference type="AlphaFoldDB" id="A0A0E3W3S2"/>
<evidence type="ECO:0000256" key="5">
    <source>
        <dbReference type="ARBA" id="ARBA00023136"/>
    </source>
</evidence>
<evidence type="ECO:0000256" key="1">
    <source>
        <dbReference type="ARBA" id="ARBA00004141"/>
    </source>
</evidence>
<dbReference type="EMBL" id="CGIH01000046">
    <property type="protein sequence ID" value="CFY01446.1"/>
    <property type="molecule type" value="Genomic_DNA"/>
</dbReference>
<accession>A0A0E3W3S2</accession>
<keyword evidence="4 6" id="KW-1133">Transmembrane helix</keyword>
<dbReference type="Pfam" id="PF01184">
    <property type="entry name" value="Gpr1_Fun34_YaaH"/>
    <property type="match status" value="1"/>
</dbReference>
<keyword evidence="5 6" id="KW-0472">Membrane</keyword>
<keyword evidence="8" id="KW-1185">Reference proteome</keyword>
<feature type="transmembrane region" description="Helical" evidence="6">
    <location>
        <begin position="21"/>
        <end position="40"/>
    </location>
</feature>
<gene>
    <name evidence="7" type="ORF">2561</name>
</gene>
<sequence>MSKTNANSVSEIKVTGHVQELVANPSPLGLFGLAIITLVASTQKLGITEGTALLIPWALFLGATAQFVAGILDYKHNNTFGATAFCGYGFFWFGVAMTWMINNGMFGMQAAGATLDIHQLGFAFLGYFIFTMYMTIGAMGASKVLFIIFALIDLLFLGLFMSTLGWGGEFWHMLAAFSELGIAIVSFYGSAAAVLNSHYGITVLPVGSPFGPLTKAANAAK</sequence>
<evidence type="ECO:0000313" key="7">
    <source>
        <dbReference type="EMBL" id="CFY01446.1"/>
    </source>
</evidence>
<feature type="transmembrane region" description="Helical" evidence="6">
    <location>
        <begin position="79"/>
        <end position="100"/>
    </location>
</feature>
<dbReference type="OrthoDB" id="9787939at2"/>
<evidence type="ECO:0000256" key="6">
    <source>
        <dbReference type="SAM" id="Phobius"/>
    </source>
</evidence>
<dbReference type="GO" id="GO:0016020">
    <property type="term" value="C:membrane"/>
    <property type="evidence" value="ECO:0007669"/>
    <property type="project" value="UniProtKB-SubCell"/>
</dbReference>
<dbReference type="RefSeq" id="WP_046499626.1">
    <property type="nucleotide sequence ID" value="NZ_CGIH01000046.1"/>
</dbReference>
<evidence type="ECO:0000313" key="8">
    <source>
        <dbReference type="Proteomes" id="UP000045545"/>
    </source>
</evidence>
<dbReference type="PANTHER" id="PTHR30178">
    <property type="entry name" value="INNER MEMBRANE PROTEIN YAAH"/>
    <property type="match status" value="1"/>
</dbReference>
<reference evidence="7 8" key="1">
    <citation type="submission" date="2015-03" db="EMBL/GenBank/DDBJ databases">
        <authorList>
            <person name="Murphy D."/>
        </authorList>
    </citation>
    <scope>NUCLEOTIDE SEQUENCE [LARGE SCALE GENOMIC DNA]</scope>
    <source>
        <strain evidence="7 8">OL-4</strain>
    </source>
</reference>
<protein>
    <submittedName>
        <fullName evidence="7">GPR1/FUN34/yaaH</fullName>
    </submittedName>
</protein>
<keyword evidence="3 6" id="KW-0812">Transmembrane</keyword>
<name>A0A0E3W3S2_9FIRM</name>
<feature type="transmembrane region" description="Helical" evidence="6">
    <location>
        <begin position="170"/>
        <end position="195"/>
    </location>
</feature>
<dbReference type="InterPro" id="IPR000791">
    <property type="entry name" value="Gpr1/Fun34/SatP-like"/>
</dbReference>